<feature type="binding site" evidence="8">
    <location>
        <position position="99"/>
    </location>
    <ligand>
        <name>Mg(2+)</name>
        <dbReference type="ChEBI" id="CHEBI:18420"/>
    </ligand>
</feature>
<keyword evidence="6 8" id="KW-0460">Magnesium</keyword>
<evidence type="ECO:0000259" key="9">
    <source>
        <dbReference type="Pfam" id="PF01850"/>
    </source>
</evidence>
<dbReference type="EMBL" id="BJUW01000024">
    <property type="protein sequence ID" value="GEK87919.1"/>
    <property type="molecule type" value="Genomic_DNA"/>
</dbReference>
<accession>A0A511AIF8</accession>
<dbReference type="InterPro" id="IPR002716">
    <property type="entry name" value="PIN_dom"/>
</dbReference>
<evidence type="ECO:0000256" key="8">
    <source>
        <dbReference type="HAMAP-Rule" id="MF_00265"/>
    </source>
</evidence>
<feature type="binding site" evidence="8">
    <location>
        <position position="4"/>
    </location>
    <ligand>
        <name>Mg(2+)</name>
        <dbReference type="ChEBI" id="CHEBI:18420"/>
    </ligand>
</feature>
<proteinExistence type="inferred from homology"/>
<dbReference type="GO" id="GO:0016787">
    <property type="term" value="F:hydrolase activity"/>
    <property type="evidence" value="ECO:0007669"/>
    <property type="project" value="UniProtKB-KW"/>
</dbReference>
<dbReference type="PANTHER" id="PTHR33653">
    <property type="entry name" value="RIBONUCLEASE VAPC2"/>
    <property type="match status" value="1"/>
</dbReference>
<keyword evidence="4 8" id="KW-0479">Metal-binding</keyword>
<evidence type="ECO:0000256" key="5">
    <source>
        <dbReference type="ARBA" id="ARBA00022801"/>
    </source>
</evidence>
<evidence type="ECO:0000256" key="2">
    <source>
        <dbReference type="ARBA" id="ARBA00022649"/>
    </source>
</evidence>
<evidence type="ECO:0000256" key="3">
    <source>
        <dbReference type="ARBA" id="ARBA00022722"/>
    </source>
</evidence>
<dbReference type="EC" id="3.1.-.-" evidence="8"/>
<comment type="cofactor">
    <cofactor evidence="1 8">
        <name>Mg(2+)</name>
        <dbReference type="ChEBI" id="CHEBI:18420"/>
    </cofactor>
</comment>
<dbReference type="InterPro" id="IPR050556">
    <property type="entry name" value="Type_II_TA_system_RNase"/>
</dbReference>
<keyword evidence="3 8" id="KW-0540">Nuclease</keyword>
<evidence type="ECO:0000256" key="7">
    <source>
        <dbReference type="ARBA" id="ARBA00038093"/>
    </source>
</evidence>
<evidence type="ECO:0000313" key="11">
    <source>
        <dbReference type="Proteomes" id="UP000321225"/>
    </source>
</evidence>
<comment type="similarity">
    <text evidence="7 8">Belongs to the PINc/VapC protein family.</text>
</comment>
<dbReference type="InterPro" id="IPR029060">
    <property type="entry name" value="PIN-like_dom_sf"/>
</dbReference>
<gene>
    <name evidence="8 10" type="primary">vapC</name>
    <name evidence="10" type="ORF">MAE01_30950</name>
</gene>
<dbReference type="SUPFAM" id="SSF88723">
    <property type="entry name" value="PIN domain-like"/>
    <property type="match status" value="1"/>
</dbReference>
<dbReference type="Gene3D" id="3.40.50.1010">
    <property type="entry name" value="5'-nuclease"/>
    <property type="match status" value="1"/>
</dbReference>
<evidence type="ECO:0000256" key="6">
    <source>
        <dbReference type="ARBA" id="ARBA00022842"/>
    </source>
</evidence>
<dbReference type="OrthoDB" id="32625at2"/>
<keyword evidence="11" id="KW-1185">Reference proteome</keyword>
<comment type="caution">
    <text evidence="10">The sequence shown here is derived from an EMBL/GenBank/DDBJ whole genome shotgun (WGS) entry which is preliminary data.</text>
</comment>
<sequence length="129" mass="14252">MIVDTSVLLAIALKEPEAARFSQLLREEDIAISAPTLLESEIVIRARLGVDAVKDLRDLLDRARSEIVPFDTHQVRIASDAYARFGRGSKHPAGLNYGDCFSYALAIARDEPLLFKGDDFIHTDVRVAA</sequence>
<evidence type="ECO:0000256" key="1">
    <source>
        <dbReference type="ARBA" id="ARBA00001946"/>
    </source>
</evidence>
<dbReference type="GO" id="GO:0004540">
    <property type="term" value="F:RNA nuclease activity"/>
    <property type="evidence" value="ECO:0007669"/>
    <property type="project" value="InterPro"/>
</dbReference>
<dbReference type="Proteomes" id="UP000321225">
    <property type="component" value="Unassembled WGS sequence"/>
</dbReference>
<comment type="function">
    <text evidence="8">Toxic component of a toxin-antitoxin (TA) system. An RNase.</text>
</comment>
<keyword evidence="5 8" id="KW-0378">Hydrolase</keyword>
<organism evidence="10 11">
    <name type="scientific">Microbacterium aerolatum</name>
    <dbReference type="NCBI Taxonomy" id="153731"/>
    <lineage>
        <taxon>Bacteria</taxon>
        <taxon>Bacillati</taxon>
        <taxon>Actinomycetota</taxon>
        <taxon>Actinomycetes</taxon>
        <taxon>Micrococcales</taxon>
        <taxon>Microbacteriaceae</taxon>
        <taxon>Microbacterium</taxon>
    </lineage>
</organism>
<dbReference type="Pfam" id="PF01850">
    <property type="entry name" value="PIN"/>
    <property type="match status" value="1"/>
</dbReference>
<dbReference type="RefSeq" id="WP_147040988.1">
    <property type="nucleotide sequence ID" value="NZ_BJUW01000024.1"/>
</dbReference>
<reference evidence="10 11" key="1">
    <citation type="submission" date="2019-07" db="EMBL/GenBank/DDBJ databases">
        <title>Whole genome shotgun sequence of Microbacterium aerolatum NBRC 103071.</title>
        <authorList>
            <person name="Hosoyama A."/>
            <person name="Uohara A."/>
            <person name="Ohji S."/>
            <person name="Ichikawa N."/>
        </authorList>
    </citation>
    <scope>NUCLEOTIDE SEQUENCE [LARGE SCALE GENOMIC DNA]</scope>
    <source>
        <strain evidence="10 11">NBRC 103071</strain>
    </source>
</reference>
<keyword evidence="2 8" id="KW-1277">Toxin-antitoxin system</keyword>
<evidence type="ECO:0000256" key="4">
    <source>
        <dbReference type="ARBA" id="ARBA00022723"/>
    </source>
</evidence>
<feature type="domain" description="PIN" evidence="9">
    <location>
        <begin position="1"/>
        <end position="124"/>
    </location>
</feature>
<dbReference type="InterPro" id="IPR022907">
    <property type="entry name" value="VapC_family"/>
</dbReference>
<keyword evidence="8" id="KW-0800">Toxin</keyword>
<dbReference type="AlphaFoldDB" id="A0A511AIF8"/>
<name>A0A511AIF8_9MICO</name>
<evidence type="ECO:0000313" key="10">
    <source>
        <dbReference type="EMBL" id="GEK87919.1"/>
    </source>
</evidence>
<protein>
    <recommendedName>
        <fullName evidence="8">Ribonuclease VapC</fullName>
        <shortName evidence="8">RNase VapC</shortName>
        <ecNumber evidence="8">3.1.-.-</ecNumber>
    </recommendedName>
    <alternativeName>
        <fullName evidence="8">Toxin VapC</fullName>
    </alternativeName>
</protein>
<dbReference type="GO" id="GO:0000287">
    <property type="term" value="F:magnesium ion binding"/>
    <property type="evidence" value="ECO:0007669"/>
    <property type="project" value="UniProtKB-UniRule"/>
</dbReference>
<dbReference type="PANTHER" id="PTHR33653:SF1">
    <property type="entry name" value="RIBONUCLEASE VAPC2"/>
    <property type="match status" value="1"/>
</dbReference>
<dbReference type="GO" id="GO:0090729">
    <property type="term" value="F:toxin activity"/>
    <property type="evidence" value="ECO:0007669"/>
    <property type="project" value="UniProtKB-KW"/>
</dbReference>
<dbReference type="HAMAP" id="MF_00265">
    <property type="entry name" value="VapC_Nob1"/>
    <property type="match status" value="1"/>
</dbReference>
<dbReference type="CDD" id="cd09871">
    <property type="entry name" value="PIN_MtVapC28-VapC30-like"/>
    <property type="match status" value="1"/>
</dbReference>